<dbReference type="AlphaFoldDB" id="A0A9D1RXX7"/>
<dbReference type="SUPFAM" id="SSF51905">
    <property type="entry name" value="FAD/NAD(P)-binding domain"/>
    <property type="match status" value="1"/>
</dbReference>
<dbReference type="Proteomes" id="UP000824192">
    <property type="component" value="Unassembled WGS sequence"/>
</dbReference>
<evidence type="ECO:0000259" key="4">
    <source>
        <dbReference type="Pfam" id="PF03486"/>
    </source>
</evidence>
<feature type="domain" description="RsdA/BaiN/AoA(So)-like Rossmann fold-like" evidence="4">
    <location>
        <begin position="3"/>
        <end position="404"/>
    </location>
</feature>
<dbReference type="PANTHER" id="PTHR42887">
    <property type="entry name" value="OS12G0638800 PROTEIN"/>
    <property type="match status" value="1"/>
</dbReference>
<dbReference type="Gene3D" id="2.40.30.10">
    <property type="entry name" value="Translation factors"/>
    <property type="match status" value="1"/>
</dbReference>
<dbReference type="Pfam" id="PF22780">
    <property type="entry name" value="HI0933_like_1st"/>
    <property type="match status" value="1"/>
</dbReference>
<gene>
    <name evidence="6" type="ORF">H9868_09565</name>
</gene>
<reference evidence="6" key="2">
    <citation type="submission" date="2021-04" db="EMBL/GenBank/DDBJ databases">
        <authorList>
            <person name="Gilroy R."/>
        </authorList>
    </citation>
    <scope>NUCLEOTIDE SEQUENCE</scope>
    <source>
        <strain evidence="6">ChiGjej6B6-1540</strain>
    </source>
</reference>
<dbReference type="Gene3D" id="3.50.50.60">
    <property type="entry name" value="FAD/NAD(P)-binding domain"/>
    <property type="match status" value="1"/>
</dbReference>
<dbReference type="InterPro" id="IPR023166">
    <property type="entry name" value="BaiN-like_dom_sf"/>
</dbReference>
<dbReference type="InterPro" id="IPR036188">
    <property type="entry name" value="FAD/NAD-bd_sf"/>
</dbReference>
<dbReference type="NCBIfam" id="TIGR00275">
    <property type="entry name" value="aminoacetone oxidase family FAD-binding enzyme"/>
    <property type="match status" value="1"/>
</dbReference>
<dbReference type="SUPFAM" id="SSF160996">
    <property type="entry name" value="HI0933 insert domain-like"/>
    <property type="match status" value="1"/>
</dbReference>
<evidence type="ECO:0000259" key="5">
    <source>
        <dbReference type="Pfam" id="PF22780"/>
    </source>
</evidence>
<dbReference type="Gene3D" id="1.10.8.260">
    <property type="entry name" value="HI0933 insert domain-like"/>
    <property type="match status" value="1"/>
</dbReference>
<dbReference type="InterPro" id="IPR057661">
    <property type="entry name" value="RsdA/BaiN/AoA(So)_Rossmann"/>
</dbReference>
<keyword evidence="2" id="KW-0285">Flavoprotein</keyword>
<sequence length="415" mass="44725">MTDVIVIGGGPAGMMAAITAAERGAKVCLMERNQKVGRKLYITGKGRCNVTNDADVRTVLEHIPRNGRFVTSAITRFPPESVKAFFEKRGVALKVERGGRVFPVSDKAADVVDALFLSLRRSGVELLEDRAAELLVEDGAVCGVRGEHGTIRSKAVVLATGGASYPLTGSTGDGYAMAEKVGHTIVPPQPSLVPLETAGEDCRRMQGLSLRNVAIRVKNQKKKVVYAEQGEMLFTHFGVTGPLILSASAHMRDFAKDKYTIFIDLKPALDEEKLDQRLLRDFGEQANRAFHNVLEGLLPRLMVPVMVERCGIPGDLPVHSVTKGQRRRLLEELKSFRVEVTGPRPIAEAIVTSGGVKTGEVDPHTMASKKIPGLYLAGELLDVDGYTGGFNLQIAWSTGRAAGEAAAGMVLVEEA</sequence>
<evidence type="ECO:0000313" key="7">
    <source>
        <dbReference type="Proteomes" id="UP000824192"/>
    </source>
</evidence>
<reference evidence="6" key="1">
    <citation type="journal article" date="2021" name="PeerJ">
        <title>Extensive microbial diversity within the chicken gut microbiome revealed by metagenomics and culture.</title>
        <authorList>
            <person name="Gilroy R."/>
            <person name="Ravi A."/>
            <person name="Getino M."/>
            <person name="Pursley I."/>
            <person name="Horton D.L."/>
            <person name="Alikhan N.F."/>
            <person name="Baker D."/>
            <person name="Gharbi K."/>
            <person name="Hall N."/>
            <person name="Watson M."/>
            <person name="Adriaenssens E.M."/>
            <person name="Foster-Nyarko E."/>
            <person name="Jarju S."/>
            <person name="Secka A."/>
            <person name="Antonio M."/>
            <person name="Oren A."/>
            <person name="Chaudhuri R.R."/>
            <person name="La Ragione R."/>
            <person name="Hildebrand F."/>
            <person name="Pallen M.J."/>
        </authorList>
    </citation>
    <scope>NUCLEOTIDE SEQUENCE</scope>
    <source>
        <strain evidence="6">ChiGjej6B6-1540</strain>
    </source>
</reference>
<evidence type="ECO:0000256" key="3">
    <source>
        <dbReference type="ARBA" id="ARBA00022827"/>
    </source>
</evidence>
<evidence type="ECO:0000256" key="2">
    <source>
        <dbReference type="ARBA" id="ARBA00022630"/>
    </source>
</evidence>
<dbReference type="PRINTS" id="PR00411">
    <property type="entry name" value="PNDRDTASEI"/>
</dbReference>
<evidence type="ECO:0000313" key="6">
    <source>
        <dbReference type="EMBL" id="HIW94766.1"/>
    </source>
</evidence>
<proteinExistence type="predicted"/>
<dbReference type="Pfam" id="PF03486">
    <property type="entry name" value="HI0933_like"/>
    <property type="match status" value="1"/>
</dbReference>
<accession>A0A9D1RXX7</accession>
<dbReference type="InterPro" id="IPR055178">
    <property type="entry name" value="RsdA/BaiN/AoA(So)-like_dom"/>
</dbReference>
<dbReference type="PANTHER" id="PTHR42887:SF2">
    <property type="entry name" value="OS12G0638800 PROTEIN"/>
    <property type="match status" value="1"/>
</dbReference>
<keyword evidence="3" id="KW-0274">FAD</keyword>
<dbReference type="EMBL" id="DXGA01000207">
    <property type="protein sequence ID" value="HIW94766.1"/>
    <property type="molecule type" value="Genomic_DNA"/>
</dbReference>
<name>A0A9D1RXX7_9FIRM</name>
<protein>
    <submittedName>
        <fullName evidence="6">NAD(P)/FAD-dependent oxidoreductase</fullName>
    </submittedName>
</protein>
<evidence type="ECO:0000256" key="1">
    <source>
        <dbReference type="ARBA" id="ARBA00001974"/>
    </source>
</evidence>
<comment type="cofactor">
    <cofactor evidence="1">
        <name>FAD</name>
        <dbReference type="ChEBI" id="CHEBI:57692"/>
    </cofactor>
</comment>
<organism evidence="6 7">
    <name type="scientific">Candidatus Flavonifractor merdipullorum</name>
    <dbReference type="NCBI Taxonomy" id="2838590"/>
    <lineage>
        <taxon>Bacteria</taxon>
        <taxon>Bacillati</taxon>
        <taxon>Bacillota</taxon>
        <taxon>Clostridia</taxon>
        <taxon>Eubacteriales</taxon>
        <taxon>Oscillospiraceae</taxon>
        <taxon>Flavonifractor</taxon>
    </lineage>
</organism>
<dbReference type="PRINTS" id="PR00368">
    <property type="entry name" value="FADPNR"/>
</dbReference>
<comment type="caution">
    <text evidence="6">The sequence shown here is derived from an EMBL/GenBank/DDBJ whole genome shotgun (WGS) entry which is preliminary data.</text>
</comment>
<feature type="domain" description="RsdA/BaiN/AoA(So)-like insert" evidence="5">
    <location>
        <begin position="189"/>
        <end position="351"/>
    </location>
</feature>
<dbReference type="InterPro" id="IPR004792">
    <property type="entry name" value="BaiN-like"/>
</dbReference>